<dbReference type="PRINTS" id="PR00747">
    <property type="entry name" value="GLYHDRLASE47"/>
</dbReference>
<dbReference type="GO" id="GO:0005975">
    <property type="term" value="P:carbohydrate metabolic process"/>
    <property type="evidence" value="ECO:0007669"/>
    <property type="project" value="InterPro"/>
</dbReference>
<keyword evidence="11" id="KW-1133">Transmembrane helix</keyword>
<evidence type="ECO:0000256" key="11">
    <source>
        <dbReference type="SAM" id="Phobius"/>
    </source>
</evidence>
<evidence type="ECO:0000256" key="2">
    <source>
        <dbReference type="ARBA" id="ARBA00004922"/>
    </source>
</evidence>
<feature type="compositionally biased region" description="Polar residues" evidence="10">
    <location>
        <begin position="90"/>
        <end position="101"/>
    </location>
</feature>
<dbReference type="PANTHER" id="PTHR11742:SF6">
    <property type="entry name" value="MANNOSYL-OLIGOSACCHARIDE ALPHA-1,2-MANNOSIDASE IA-RELATED"/>
    <property type="match status" value="1"/>
</dbReference>
<evidence type="ECO:0000256" key="4">
    <source>
        <dbReference type="ARBA" id="ARBA00022801"/>
    </source>
</evidence>
<keyword evidence="5 8" id="KW-1015">Disulfide bond</keyword>
<dbReference type="Gene3D" id="1.50.10.10">
    <property type="match status" value="1"/>
</dbReference>
<dbReference type="Pfam" id="PF01532">
    <property type="entry name" value="Glyco_hydro_47"/>
    <property type="match status" value="1"/>
</dbReference>
<feature type="active site" description="Proton donor" evidence="6">
    <location>
        <position position="402"/>
    </location>
</feature>
<feature type="region of interest" description="Disordered" evidence="10">
    <location>
        <begin position="162"/>
        <end position="191"/>
    </location>
</feature>
<evidence type="ECO:0000256" key="7">
    <source>
        <dbReference type="PIRSR" id="PIRSR601382-2"/>
    </source>
</evidence>
<dbReference type="InterPro" id="IPR001382">
    <property type="entry name" value="Glyco_hydro_47"/>
</dbReference>
<evidence type="ECO:0000256" key="3">
    <source>
        <dbReference type="ARBA" id="ARBA00007658"/>
    </source>
</evidence>
<sequence>PRYNLLSSPLPHSFGKVCVHLLGAQTVSLQPLPLDRVHPVRVLARLLVAQCRIKLGEVDQLGVAANTDSKLAQRDWAADCADEDAEQRVSVDTSPRPTQAELTEPRTDGRNSTTLTVPCRQQQQQEKHQHPDSAELLGCRCKNENDEYSFALRQPCYTQTQLPQSSASGFHTRVGGSNAERQNLKPSATSPDSDVGADTCCNLSKRYARRIIRALRLASRCACAKRRLVVFGLLLAAVLAYILLMSLQQLSRTALTAAAIGGHGRSRNGFVVGVNVGGGGDRGDDDDDGGDETTWFQRRLGRVQTDSWRAEAVREMMRFAWRGYLRHCAAPPFLGNELAPALNSCSHASNDLVGAGRLLTAVDSLDTLLVMGLGREFHQARDLLRRHYHPRLDNSSQVSVFETTIRMLGGLLGAYSLTEDPIFARKAAELGNSMAGAFGRLGAGGGDPDKSAWVALSRIRLNDNSDSLSEPIGMASRMLELTVNLAETGSLYLEFAYLSEVTGDPKYARWARLNQANLMQVPNIDGVYPIHIAFNSRSQPPESTDSLYSAGAEGDSFYEYLVKRCLFDAASPSGSTGCRRSFGRSLDGLTKHLGVLVPTGAEKGAGGGSPACLIKTSLTSNLASGRQQAEREQQQFKGPQLARQCSMEHLTCFAGGMYALAYLQDRRRQDWLRFAENITRACYLAYEQSPTGLGPEGFIVSDEFGRARVSPTQDSYVLRPETVESIYYLYQVTGDPMYREWGWKIVQSLNRSARTGVGFSGITGMYVGAPPAYDNTQWSFFLAETLKYLYLLLTPSENLPLDQWLFNTEAHLIPTFANPLRRRLARRSGRRSLRRSR</sequence>
<dbReference type="Proteomes" id="UP000095280">
    <property type="component" value="Unplaced"/>
</dbReference>
<feature type="region of interest" description="Disordered" evidence="10">
    <location>
        <begin position="82"/>
        <end position="133"/>
    </location>
</feature>
<evidence type="ECO:0000256" key="9">
    <source>
        <dbReference type="RuleBase" id="RU361193"/>
    </source>
</evidence>
<dbReference type="GO" id="GO:0000139">
    <property type="term" value="C:Golgi membrane"/>
    <property type="evidence" value="ECO:0007669"/>
    <property type="project" value="TreeGrafter"/>
</dbReference>
<evidence type="ECO:0000256" key="8">
    <source>
        <dbReference type="PIRSR" id="PIRSR601382-3"/>
    </source>
</evidence>
<feature type="binding site" evidence="7">
    <location>
        <position position="808"/>
    </location>
    <ligand>
        <name>Ca(2+)</name>
        <dbReference type="ChEBI" id="CHEBI:29108"/>
    </ligand>
</feature>
<accession>A0A1I8I197</accession>
<organism evidence="12 13">
    <name type="scientific">Macrostomum lignano</name>
    <dbReference type="NCBI Taxonomy" id="282301"/>
    <lineage>
        <taxon>Eukaryota</taxon>
        <taxon>Metazoa</taxon>
        <taxon>Spiralia</taxon>
        <taxon>Lophotrochozoa</taxon>
        <taxon>Platyhelminthes</taxon>
        <taxon>Rhabditophora</taxon>
        <taxon>Macrostomorpha</taxon>
        <taxon>Macrostomida</taxon>
        <taxon>Macrostomidae</taxon>
        <taxon>Macrostomum</taxon>
    </lineage>
</organism>
<feature type="transmembrane region" description="Helical" evidence="11">
    <location>
        <begin position="228"/>
        <end position="247"/>
    </location>
</feature>
<dbReference type="InterPro" id="IPR050749">
    <property type="entry name" value="Glycosyl_Hydrolase_47"/>
</dbReference>
<evidence type="ECO:0000256" key="6">
    <source>
        <dbReference type="PIRSR" id="PIRSR601382-1"/>
    </source>
</evidence>
<proteinExistence type="inferred from homology"/>
<dbReference type="AlphaFoldDB" id="A0A1I8I197"/>
<keyword evidence="7" id="KW-0479">Metal-binding</keyword>
<evidence type="ECO:0000256" key="10">
    <source>
        <dbReference type="SAM" id="MobiDB-lite"/>
    </source>
</evidence>
<keyword evidence="11" id="KW-0472">Membrane</keyword>
<feature type="active site" evidence="6">
    <location>
        <position position="555"/>
    </location>
</feature>
<dbReference type="GO" id="GO:0005783">
    <property type="term" value="C:endoplasmic reticulum"/>
    <property type="evidence" value="ECO:0007669"/>
    <property type="project" value="TreeGrafter"/>
</dbReference>
<evidence type="ECO:0000256" key="1">
    <source>
        <dbReference type="ARBA" id="ARBA00001913"/>
    </source>
</evidence>
<feature type="compositionally biased region" description="Polar residues" evidence="10">
    <location>
        <begin position="110"/>
        <end position="120"/>
    </location>
</feature>
<feature type="compositionally biased region" description="Polar residues" evidence="10">
    <location>
        <begin position="179"/>
        <end position="191"/>
    </location>
</feature>
<keyword evidence="12" id="KW-1185">Reference proteome</keyword>
<keyword evidence="11" id="KW-0812">Transmembrane</keyword>
<keyword evidence="9" id="KW-0326">Glycosidase</keyword>
<feature type="active site" description="Proton donor" evidence="6">
    <location>
        <position position="696"/>
    </location>
</feature>
<dbReference type="EC" id="3.2.1.-" evidence="9"/>
<keyword evidence="4 9" id="KW-0378">Hydrolase</keyword>
<dbReference type="PANTHER" id="PTHR11742">
    <property type="entry name" value="MANNOSYL-OLIGOSACCHARIDE ALPHA-1,2-MANNOSIDASE-RELATED"/>
    <property type="match status" value="1"/>
</dbReference>
<evidence type="ECO:0000313" key="12">
    <source>
        <dbReference type="Proteomes" id="UP000095280"/>
    </source>
</evidence>
<keyword evidence="7" id="KW-0106">Calcium</keyword>
<reference evidence="13" key="1">
    <citation type="submission" date="2016-11" db="UniProtKB">
        <authorList>
            <consortium name="WormBaseParasite"/>
        </authorList>
    </citation>
    <scope>IDENTIFICATION</scope>
</reference>
<evidence type="ECO:0000256" key="5">
    <source>
        <dbReference type="ARBA" id="ARBA00023157"/>
    </source>
</evidence>
<dbReference type="InterPro" id="IPR036026">
    <property type="entry name" value="Seven-hairpin_glycosidases"/>
</dbReference>
<dbReference type="GO" id="GO:0005509">
    <property type="term" value="F:calcium ion binding"/>
    <property type="evidence" value="ECO:0007669"/>
    <property type="project" value="InterPro"/>
</dbReference>
<dbReference type="SUPFAM" id="SSF48225">
    <property type="entry name" value="Seven-hairpin glycosidases"/>
    <property type="match status" value="1"/>
</dbReference>
<feature type="disulfide bond" evidence="8">
    <location>
        <begin position="652"/>
        <end position="682"/>
    </location>
</feature>
<evidence type="ECO:0000313" key="13">
    <source>
        <dbReference type="WBParaSite" id="maker-uti_cns_0009330-snap-gene-0.3-mRNA-1"/>
    </source>
</evidence>
<dbReference type="InterPro" id="IPR012341">
    <property type="entry name" value="6hp_glycosidase-like_sf"/>
</dbReference>
<feature type="active site" evidence="6">
    <location>
        <position position="721"/>
    </location>
</feature>
<protein>
    <recommendedName>
        <fullName evidence="9">alpha-1,2-Mannosidase</fullName>
        <ecNumber evidence="9">3.2.1.-</ecNumber>
    </recommendedName>
</protein>
<dbReference type="GO" id="GO:0004571">
    <property type="term" value="F:mannosyl-oligosaccharide 1,2-alpha-mannosidase activity"/>
    <property type="evidence" value="ECO:0007669"/>
    <property type="project" value="InterPro"/>
</dbReference>
<comment type="similarity">
    <text evidence="3 9">Belongs to the glycosyl hydrolase 47 family.</text>
</comment>
<dbReference type="WBParaSite" id="maker-uti_cns_0009330-snap-gene-0.3-mRNA-1">
    <property type="protein sequence ID" value="maker-uti_cns_0009330-snap-gene-0.3-mRNA-1"/>
    <property type="gene ID" value="maker-uti_cns_0009330-snap-gene-0.3"/>
</dbReference>
<comment type="cofactor">
    <cofactor evidence="1 7">
        <name>Ca(2+)</name>
        <dbReference type="ChEBI" id="CHEBI:29108"/>
    </cofactor>
</comment>
<comment type="pathway">
    <text evidence="2">Protein modification; protein glycosylation.</text>
</comment>
<name>A0A1I8I197_9PLAT</name>